<feature type="region of interest" description="Disordered" evidence="1">
    <location>
        <begin position="121"/>
        <end position="196"/>
    </location>
</feature>
<organism evidence="3">
    <name type="scientific">Subpsaltria yangi</name>
    <dbReference type="NCBI Taxonomy" id="1195109"/>
    <lineage>
        <taxon>Eukaryota</taxon>
        <taxon>Metazoa</taxon>
        <taxon>Ecdysozoa</taxon>
        <taxon>Arthropoda</taxon>
        <taxon>Hexapoda</taxon>
        <taxon>Insecta</taxon>
        <taxon>Pterygota</taxon>
        <taxon>Neoptera</taxon>
        <taxon>Paraneoptera</taxon>
        <taxon>Hemiptera</taxon>
        <taxon>Auchenorrhyncha</taxon>
        <taxon>Cicadoidea</taxon>
        <taxon>Cicadidae</taxon>
        <taxon>Tibicininae</taxon>
        <taxon>Tibicinini</taxon>
        <taxon>Subpsaltria</taxon>
    </lineage>
</organism>
<evidence type="ECO:0000313" key="3">
    <source>
        <dbReference type="EMBL" id="AXY87872.1"/>
    </source>
</evidence>
<name>A0A385IUQ1_9HEMI</name>
<dbReference type="Gene3D" id="1.10.2080.10">
    <property type="entry name" value="Insect odorant-binding protein A10/Ejaculatory bulb-specific protein 3"/>
    <property type="match status" value="1"/>
</dbReference>
<protein>
    <submittedName>
        <fullName evidence="3">Chemosensory protein 3</fullName>
    </submittedName>
</protein>
<dbReference type="InterPro" id="IPR005055">
    <property type="entry name" value="A10/PebIII"/>
</dbReference>
<dbReference type="PANTHER" id="PTHR11257:SF13">
    <property type="entry name" value="GEO07322P1"/>
    <property type="match status" value="1"/>
</dbReference>
<dbReference type="PANTHER" id="PTHR11257">
    <property type="entry name" value="CHEMOSENSORY PROTEIN-RELATED"/>
    <property type="match status" value="1"/>
</dbReference>
<evidence type="ECO:0000256" key="2">
    <source>
        <dbReference type="SAM" id="SignalP"/>
    </source>
</evidence>
<feature type="compositionally biased region" description="Low complexity" evidence="1">
    <location>
        <begin position="175"/>
        <end position="189"/>
    </location>
</feature>
<dbReference type="EMBL" id="MH230213">
    <property type="protein sequence ID" value="AXY87872.1"/>
    <property type="molecule type" value="mRNA"/>
</dbReference>
<evidence type="ECO:0000256" key="1">
    <source>
        <dbReference type="SAM" id="MobiDB-lite"/>
    </source>
</evidence>
<dbReference type="SUPFAM" id="SSF100910">
    <property type="entry name" value="Chemosensory protein Csp2"/>
    <property type="match status" value="1"/>
</dbReference>
<feature type="compositionally biased region" description="Basic and acidic residues" evidence="1">
    <location>
        <begin position="121"/>
        <end position="146"/>
    </location>
</feature>
<sequence>MVGTALVVYVSAVCWCCWLSVGAMGSTPPPHTKHSSLDNINKTLDNVLNNPRLRENYIRCFLDKGICSKEALQLKHILSDALNMNCTNCTADQKYAAEKFLKYIVEKEPTAWTRLKSKYDSKLRDNNSDESKENHDDNSKGHRADDDHDDDEQSHGQYHSHDHGNSNDNHGTKGKNSATNKLNNKNNATMPTVVKT</sequence>
<feature type="chain" id="PRO_5017387265" evidence="2">
    <location>
        <begin position="26"/>
        <end position="196"/>
    </location>
</feature>
<reference evidence="3" key="1">
    <citation type="journal article" date="2018" name="Comp. Biochem. Physiol. Part D Genomics Proteomics">
        <title>Identification of candidate olfactory genes in cicada Subpsaltria yangi by antennal transcriptome analysis.</title>
        <authorList>
            <person name="Qi M."/>
            <person name="Wei S."/>
            <person name="Wei C."/>
        </authorList>
    </citation>
    <scope>NUCLEOTIDE SEQUENCE</scope>
</reference>
<feature type="signal peptide" evidence="2">
    <location>
        <begin position="1"/>
        <end position="25"/>
    </location>
</feature>
<dbReference type="Pfam" id="PF03392">
    <property type="entry name" value="OS-D"/>
    <property type="match status" value="1"/>
</dbReference>
<proteinExistence type="evidence at transcript level"/>
<dbReference type="InterPro" id="IPR036682">
    <property type="entry name" value="OS_D_A10/PebIII_sf"/>
</dbReference>
<dbReference type="AlphaFoldDB" id="A0A385IUQ1"/>
<accession>A0A385IUQ1</accession>
<keyword evidence="2" id="KW-0732">Signal</keyword>